<dbReference type="GO" id="GO:0046872">
    <property type="term" value="F:metal ion binding"/>
    <property type="evidence" value="ECO:0007669"/>
    <property type="project" value="UniProtKB-KW"/>
</dbReference>
<dbReference type="Gene3D" id="2.130.10.10">
    <property type="entry name" value="YVTN repeat-like/Quinoprotein amine dehydrogenase"/>
    <property type="match status" value="2"/>
</dbReference>
<evidence type="ECO:0000256" key="5">
    <source>
        <dbReference type="PROSITE-ProRule" id="PRU00221"/>
    </source>
</evidence>
<dbReference type="SUPFAM" id="SSF53187">
    <property type="entry name" value="Zn-dependent exopeptidases"/>
    <property type="match status" value="1"/>
</dbReference>
<dbReference type="InterPro" id="IPR015943">
    <property type="entry name" value="WD40/YVTN_repeat-like_dom_sf"/>
</dbReference>
<dbReference type="InterPro" id="IPR036322">
    <property type="entry name" value="WD40_repeat_dom_sf"/>
</dbReference>
<proteinExistence type="inferred from homology"/>
<dbReference type="GO" id="GO:0008233">
    <property type="term" value="F:peptidase activity"/>
    <property type="evidence" value="ECO:0007669"/>
    <property type="project" value="UniProtKB-KW"/>
</dbReference>
<evidence type="ECO:0000259" key="7">
    <source>
        <dbReference type="Pfam" id="PF07687"/>
    </source>
</evidence>
<sequence>MDIAEVCTGPSQRESCPPALEPPPAPSSVHMWRIAQGATAAVAWNKWLYVGTANGSLVVFDLDTYQQLHEFDVHTGSMITLVVHKNMLFSGSSDSLLKVWSLAADELPVLLHTIYCLEDIGDIFCIAYVEPLRTVYFGTQNASIQWVTLPETANSSETSTAAAANHPAVRPSRFFDSAGPGGKLAPPQTQTKQLQIDEDFKSDETLLEVPLKNCINFAHNGFVYCMKTTQISANEPLIVSGSADGTVKAWTVGALGVLTELRKVVCPDGVFSMDIVADWQLYCGLESGRVMLIDLETWQALSYRLSAESPFIALVGVGDAVYAMADDTIFYHLPSTSTTVSWKAPGIITSCSISEYKPNHLITSTAEGQISLYSLVRSTPSPAPTGFPKEAAQGLTNDDMISTLSRLVRYQTVSSRDGQFWSECRRCASALRDHMRSLGAESDLWRVEKGNPIVYARFKANAPGINPGKIVFYGHYDVIEASGGNWKTPPFELTSIDGYIYGRGVSDNKGPCLAAIYAAAELYSRQSLPNDMVFLIEGEEESGSHGFLDAVTKHREEVGDVDWVIFSNSYWLTDSRPCLNYGLRGIVYAKITITSDKADVHSGIDGGAAREPGHDMVQLLARLTEPTGEIAIPNFSQSVLDMSPEESELLDETVATEGFELNRSDLTHKWFRPSLTIHKMNVSAPNPTVISSRVTAYVSIRIVPNQSSAEIKKLLNDHLSSVFSTFKTPNRMEIEYHYDADPWLGDYHSSPYRIMTEALTEEWDGVGPLFVREGGSIPMARALEKLFDAPAAQLPCGQSSDRAHLTNERLRITNLLAARNVFVKLFKELRSQN</sequence>
<dbReference type="OrthoDB" id="7832001at2759"/>
<feature type="region of interest" description="Disordered" evidence="6">
    <location>
        <begin position="1"/>
        <end position="22"/>
    </location>
</feature>
<keyword evidence="9" id="KW-1185">Reference proteome</keyword>
<gene>
    <name evidence="8" type="ORF">B9G98_03870</name>
</gene>
<dbReference type="InterPro" id="IPR011650">
    <property type="entry name" value="Peptidase_M20_dimer"/>
</dbReference>
<evidence type="ECO:0000313" key="9">
    <source>
        <dbReference type="Proteomes" id="UP000238350"/>
    </source>
</evidence>
<dbReference type="AlphaFoldDB" id="A0A2T0FMP8"/>
<dbReference type="Gene3D" id="3.40.630.10">
    <property type="entry name" value="Zn peptidases"/>
    <property type="match status" value="1"/>
</dbReference>
<feature type="domain" description="Peptidase M20 dimerisation" evidence="7">
    <location>
        <begin position="581"/>
        <end position="722"/>
    </location>
</feature>
<comment type="similarity">
    <text evidence="1">Belongs to the peptidase M20A family.</text>
</comment>
<organism evidence="8 9">
    <name type="scientific">Wickerhamiella sorbophila</name>
    <dbReference type="NCBI Taxonomy" id="45607"/>
    <lineage>
        <taxon>Eukaryota</taxon>
        <taxon>Fungi</taxon>
        <taxon>Dikarya</taxon>
        <taxon>Ascomycota</taxon>
        <taxon>Saccharomycotina</taxon>
        <taxon>Dipodascomycetes</taxon>
        <taxon>Dipodascales</taxon>
        <taxon>Trichomonascaceae</taxon>
        <taxon>Wickerhamiella</taxon>
    </lineage>
</organism>
<keyword evidence="5" id="KW-0853">WD repeat</keyword>
<evidence type="ECO:0000313" key="8">
    <source>
        <dbReference type="EMBL" id="PRT56250.1"/>
    </source>
</evidence>
<dbReference type="PANTHER" id="PTHR43270:SF8">
    <property type="entry name" value="DI- AND TRIPEPTIDASE DUG2-RELATED"/>
    <property type="match status" value="1"/>
</dbReference>
<dbReference type="PIRSF" id="PIRSF037237">
    <property type="entry name" value="Peptidase_WD_repeats_DUG2"/>
    <property type="match status" value="1"/>
</dbReference>
<dbReference type="InterPro" id="IPR051458">
    <property type="entry name" value="Cyt/Met_Dipeptidase"/>
</dbReference>
<evidence type="ECO:0000256" key="3">
    <source>
        <dbReference type="ARBA" id="ARBA00022723"/>
    </source>
</evidence>
<dbReference type="GO" id="GO:0006508">
    <property type="term" value="P:proteolysis"/>
    <property type="evidence" value="ECO:0007669"/>
    <property type="project" value="UniProtKB-KW"/>
</dbReference>
<dbReference type="PROSITE" id="PS50082">
    <property type="entry name" value="WD_REPEATS_2"/>
    <property type="match status" value="1"/>
</dbReference>
<dbReference type="STRING" id="45607.A0A2T0FMP8"/>
<name>A0A2T0FMP8_9ASCO</name>
<protein>
    <submittedName>
        <fullName evidence="8">Putative di-and tripeptidase DUG2</fullName>
    </submittedName>
</protein>
<evidence type="ECO:0000256" key="2">
    <source>
        <dbReference type="ARBA" id="ARBA00022670"/>
    </source>
</evidence>
<dbReference type="InterPro" id="IPR001680">
    <property type="entry name" value="WD40_rpt"/>
</dbReference>
<dbReference type="Pfam" id="PF07687">
    <property type="entry name" value="M20_dimer"/>
    <property type="match status" value="1"/>
</dbReference>
<dbReference type="SMART" id="SM00320">
    <property type="entry name" value="WD40"/>
    <property type="match status" value="4"/>
</dbReference>
<dbReference type="RefSeq" id="XP_024666195.1">
    <property type="nucleotide sequence ID" value="XM_024810427.1"/>
</dbReference>
<evidence type="ECO:0000256" key="1">
    <source>
        <dbReference type="ARBA" id="ARBA00006247"/>
    </source>
</evidence>
<evidence type="ECO:0000256" key="4">
    <source>
        <dbReference type="ARBA" id="ARBA00022801"/>
    </source>
</evidence>
<dbReference type="Pfam" id="PF00400">
    <property type="entry name" value="WD40"/>
    <property type="match status" value="1"/>
</dbReference>
<dbReference type="Gene3D" id="3.30.70.360">
    <property type="match status" value="1"/>
</dbReference>
<dbReference type="Proteomes" id="UP000238350">
    <property type="component" value="Unassembled WGS sequence"/>
</dbReference>
<dbReference type="PANTHER" id="PTHR43270">
    <property type="entry name" value="BETA-ALA-HIS DIPEPTIDASE"/>
    <property type="match status" value="1"/>
</dbReference>
<dbReference type="EMBL" id="NDIQ01000022">
    <property type="protein sequence ID" value="PRT56250.1"/>
    <property type="molecule type" value="Genomic_DNA"/>
</dbReference>
<dbReference type="InterPro" id="IPR002933">
    <property type="entry name" value="Peptidase_M20"/>
</dbReference>
<keyword evidence="3" id="KW-0479">Metal-binding</keyword>
<dbReference type="InterPro" id="IPR017149">
    <property type="entry name" value="GSH_degradosome_Dug2"/>
</dbReference>
<accession>A0A2T0FMP8</accession>
<feature type="repeat" description="WD" evidence="5">
    <location>
        <begin position="71"/>
        <end position="102"/>
    </location>
</feature>
<comment type="caution">
    <text evidence="8">The sequence shown here is derived from an EMBL/GenBank/DDBJ whole genome shotgun (WGS) entry which is preliminary data.</text>
</comment>
<dbReference type="GO" id="GO:0006751">
    <property type="term" value="P:glutathione catabolic process"/>
    <property type="evidence" value="ECO:0007669"/>
    <property type="project" value="InterPro"/>
</dbReference>
<reference evidence="8 9" key="1">
    <citation type="submission" date="2017-04" db="EMBL/GenBank/DDBJ databases">
        <title>Genome sequencing of [Candida] sorbophila.</title>
        <authorList>
            <person name="Ahn J.O."/>
        </authorList>
    </citation>
    <scope>NUCLEOTIDE SEQUENCE [LARGE SCALE GENOMIC DNA]</scope>
    <source>
        <strain evidence="8 9">DS02</strain>
    </source>
</reference>
<keyword evidence="2" id="KW-0645">Protease</keyword>
<dbReference type="SUPFAM" id="SSF50978">
    <property type="entry name" value="WD40 repeat-like"/>
    <property type="match status" value="1"/>
</dbReference>
<dbReference type="GeneID" id="36517618"/>
<evidence type="ECO:0000256" key="6">
    <source>
        <dbReference type="SAM" id="MobiDB-lite"/>
    </source>
</evidence>
<dbReference type="Pfam" id="PF01546">
    <property type="entry name" value="Peptidase_M20"/>
    <property type="match status" value="1"/>
</dbReference>
<keyword evidence="4" id="KW-0378">Hydrolase</keyword>